<gene>
    <name evidence="2" type="ORF">IXB50_20020</name>
</gene>
<keyword evidence="2" id="KW-0808">Transferase</keyword>
<sequence>MKVEDRINWVYNSENEQELAERYNTWANDYDKDLEDRGGYIGPQRVVETLAQYLPKDAKILDAGVGTGLVGKVLSEQGYSNLEGIDISVGMLEKAAEKNVYAALHQKVMGEPLGFPTDSFGGIVSVGVLTYGHAPSDSFDELIRITKPGGYIIFPLVTDFYEESDFKTKMTSLEKTDHWQLVSRGEAFQPLPKLEPDICYQIWVYKVC</sequence>
<dbReference type="CDD" id="cd02440">
    <property type="entry name" value="AdoMet_MTases"/>
    <property type="match status" value="1"/>
</dbReference>
<dbReference type="AlphaFoldDB" id="A0A947GMJ3"/>
<dbReference type="SUPFAM" id="SSF53335">
    <property type="entry name" value="S-adenosyl-L-methionine-dependent methyltransferases"/>
    <property type="match status" value="1"/>
</dbReference>
<evidence type="ECO:0000313" key="2">
    <source>
        <dbReference type="EMBL" id="MBT9317712.1"/>
    </source>
</evidence>
<dbReference type="InterPro" id="IPR029063">
    <property type="entry name" value="SAM-dependent_MTases_sf"/>
</dbReference>
<dbReference type="RefSeq" id="WP_215610776.1">
    <property type="nucleotide sequence ID" value="NZ_JADOES010000056.1"/>
</dbReference>
<reference evidence="2" key="2">
    <citation type="journal article" date="2021" name="Mar. Drugs">
        <title>Genome Reduction and Secondary Metabolism of the Marine Sponge-Associated Cyanobacterium Leptothoe.</title>
        <authorList>
            <person name="Konstantinou D."/>
            <person name="Popin R.V."/>
            <person name="Fewer D.P."/>
            <person name="Sivonen K."/>
            <person name="Gkelis S."/>
        </authorList>
    </citation>
    <scope>NUCLEOTIDE SEQUENCE</scope>
    <source>
        <strain evidence="2">TAU-MAC 1115</strain>
    </source>
</reference>
<dbReference type="Pfam" id="PF08241">
    <property type="entry name" value="Methyltransf_11"/>
    <property type="match status" value="1"/>
</dbReference>
<evidence type="ECO:0000259" key="1">
    <source>
        <dbReference type="Pfam" id="PF08241"/>
    </source>
</evidence>
<reference evidence="2" key="1">
    <citation type="submission" date="2020-11" db="EMBL/GenBank/DDBJ databases">
        <authorList>
            <person name="Konstantinou D."/>
            <person name="Gkelis S."/>
            <person name="Popin R."/>
            <person name="Fewer D."/>
            <person name="Sivonen K."/>
        </authorList>
    </citation>
    <scope>NUCLEOTIDE SEQUENCE</scope>
    <source>
        <strain evidence="2">TAU-MAC 1115</strain>
    </source>
</reference>
<dbReference type="Gene3D" id="3.40.50.150">
    <property type="entry name" value="Vaccinia Virus protein VP39"/>
    <property type="match status" value="1"/>
</dbReference>
<name>A0A947GMJ3_9CYAN</name>
<accession>A0A947GMJ3</accession>
<keyword evidence="3" id="KW-1185">Reference proteome</keyword>
<organism evidence="2 3">
    <name type="scientific">Leptothoe spongobia TAU-MAC 1115</name>
    <dbReference type="NCBI Taxonomy" id="1967444"/>
    <lineage>
        <taxon>Bacteria</taxon>
        <taxon>Bacillati</taxon>
        <taxon>Cyanobacteriota</taxon>
        <taxon>Cyanophyceae</taxon>
        <taxon>Nodosilineales</taxon>
        <taxon>Cymatolegaceae</taxon>
        <taxon>Leptothoe</taxon>
        <taxon>Leptothoe spongobia</taxon>
    </lineage>
</organism>
<evidence type="ECO:0000313" key="3">
    <source>
        <dbReference type="Proteomes" id="UP000717364"/>
    </source>
</evidence>
<feature type="domain" description="Methyltransferase type 11" evidence="1">
    <location>
        <begin position="61"/>
        <end position="154"/>
    </location>
</feature>
<comment type="caution">
    <text evidence="2">The sequence shown here is derived from an EMBL/GenBank/DDBJ whole genome shotgun (WGS) entry which is preliminary data.</text>
</comment>
<protein>
    <submittedName>
        <fullName evidence="2">Methyltransferase domain-containing protein</fullName>
    </submittedName>
</protein>
<dbReference type="GO" id="GO:0032259">
    <property type="term" value="P:methylation"/>
    <property type="evidence" value="ECO:0007669"/>
    <property type="project" value="UniProtKB-KW"/>
</dbReference>
<dbReference type="PANTHER" id="PTHR43591">
    <property type="entry name" value="METHYLTRANSFERASE"/>
    <property type="match status" value="1"/>
</dbReference>
<dbReference type="PANTHER" id="PTHR43591:SF110">
    <property type="entry name" value="RHODANESE DOMAIN-CONTAINING PROTEIN"/>
    <property type="match status" value="1"/>
</dbReference>
<proteinExistence type="predicted"/>
<dbReference type="InterPro" id="IPR013216">
    <property type="entry name" value="Methyltransf_11"/>
</dbReference>
<dbReference type="Proteomes" id="UP000717364">
    <property type="component" value="Unassembled WGS sequence"/>
</dbReference>
<dbReference type="GO" id="GO:0008757">
    <property type="term" value="F:S-adenosylmethionine-dependent methyltransferase activity"/>
    <property type="evidence" value="ECO:0007669"/>
    <property type="project" value="InterPro"/>
</dbReference>
<keyword evidence="2" id="KW-0489">Methyltransferase</keyword>
<dbReference type="EMBL" id="JADOES010000056">
    <property type="protein sequence ID" value="MBT9317712.1"/>
    <property type="molecule type" value="Genomic_DNA"/>
</dbReference>